<feature type="repeat" description="WD" evidence="3">
    <location>
        <begin position="422"/>
        <end position="465"/>
    </location>
</feature>
<dbReference type="PANTHER" id="PTHR44083">
    <property type="entry name" value="TOPLESS-RELATED PROTEIN 1-RELATED"/>
    <property type="match status" value="1"/>
</dbReference>
<evidence type="ECO:0000256" key="2">
    <source>
        <dbReference type="ARBA" id="ARBA00022737"/>
    </source>
</evidence>
<dbReference type="PROSITE" id="PS50897">
    <property type="entry name" value="CTLH"/>
    <property type="match status" value="1"/>
</dbReference>
<dbReference type="SMART" id="SM00667">
    <property type="entry name" value="LisH"/>
    <property type="match status" value="1"/>
</dbReference>
<dbReference type="GO" id="GO:0006355">
    <property type="term" value="P:regulation of DNA-templated transcription"/>
    <property type="evidence" value="ECO:0007669"/>
    <property type="project" value="InterPro"/>
</dbReference>
<dbReference type="InterPro" id="IPR054080">
    <property type="entry name" value="TPR1-like_2nd"/>
</dbReference>
<evidence type="ECO:0000313" key="5">
    <source>
        <dbReference type="EMBL" id="CDP13548.1"/>
    </source>
</evidence>
<evidence type="ECO:0000256" key="1">
    <source>
        <dbReference type="ARBA" id="ARBA00022574"/>
    </source>
</evidence>
<dbReference type="OMA" id="QMPRPSK"/>
<dbReference type="InParanoid" id="A0A068V0X5"/>
<dbReference type="Proteomes" id="UP000295252">
    <property type="component" value="Chromosome X"/>
</dbReference>
<dbReference type="PROSITE" id="PS00678">
    <property type="entry name" value="WD_REPEATS_1"/>
    <property type="match status" value="2"/>
</dbReference>
<dbReference type="PROSITE" id="PS50896">
    <property type="entry name" value="LISH"/>
    <property type="match status" value="1"/>
</dbReference>
<keyword evidence="6" id="KW-1185">Reference proteome</keyword>
<proteinExistence type="predicted"/>
<keyword evidence="1 3" id="KW-0853">WD repeat</keyword>
<dbReference type="InterPro" id="IPR019775">
    <property type="entry name" value="WD40_repeat_CS"/>
</dbReference>
<feature type="repeat" description="WD" evidence="3">
    <location>
        <begin position="863"/>
        <end position="904"/>
    </location>
</feature>
<dbReference type="InterPro" id="IPR006594">
    <property type="entry name" value="LisH"/>
</dbReference>
<dbReference type="InterPro" id="IPR048419">
    <property type="entry name" value="Topless_Znf"/>
</dbReference>
<dbReference type="SMART" id="SM00668">
    <property type="entry name" value="CTLH"/>
    <property type="match status" value="1"/>
</dbReference>
<dbReference type="InterPro" id="IPR001680">
    <property type="entry name" value="WD40_rpt"/>
</dbReference>
<reference evidence="6" key="1">
    <citation type="journal article" date="2014" name="Science">
        <title>The coffee genome provides insight into the convergent evolution of caffeine biosynthesis.</title>
        <authorList>
            <person name="Denoeud F."/>
            <person name="Carretero-Paulet L."/>
            <person name="Dereeper A."/>
            <person name="Droc G."/>
            <person name="Guyot R."/>
            <person name="Pietrella M."/>
            <person name="Zheng C."/>
            <person name="Alberti A."/>
            <person name="Anthony F."/>
            <person name="Aprea G."/>
            <person name="Aury J.M."/>
            <person name="Bento P."/>
            <person name="Bernard M."/>
            <person name="Bocs S."/>
            <person name="Campa C."/>
            <person name="Cenci A."/>
            <person name="Combes M.C."/>
            <person name="Crouzillat D."/>
            <person name="Da Silva C."/>
            <person name="Daddiego L."/>
            <person name="De Bellis F."/>
            <person name="Dussert S."/>
            <person name="Garsmeur O."/>
            <person name="Gayraud T."/>
            <person name="Guignon V."/>
            <person name="Jahn K."/>
            <person name="Jamilloux V."/>
            <person name="Joet T."/>
            <person name="Labadie K."/>
            <person name="Lan T."/>
            <person name="Leclercq J."/>
            <person name="Lepelley M."/>
            <person name="Leroy T."/>
            <person name="Li L.T."/>
            <person name="Librado P."/>
            <person name="Lopez L."/>
            <person name="Munoz A."/>
            <person name="Noel B."/>
            <person name="Pallavicini A."/>
            <person name="Perrotta G."/>
            <person name="Poncet V."/>
            <person name="Pot D."/>
            <person name="Priyono X."/>
            <person name="Rigoreau M."/>
            <person name="Rouard M."/>
            <person name="Rozas J."/>
            <person name="Tranchant-Dubreuil C."/>
            <person name="VanBuren R."/>
            <person name="Zhang Q."/>
            <person name="Andrade A.C."/>
            <person name="Argout X."/>
            <person name="Bertrand B."/>
            <person name="de Kochko A."/>
            <person name="Graziosi G."/>
            <person name="Henry R.J."/>
            <person name="Jayarama X."/>
            <person name="Ming R."/>
            <person name="Nagai C."/>
            <person name="Rounsley S."/>
            <person name="Sankoff D."/>
            <person name="Giuliano G."/>
            <person name="Albert V.A."/>
            <person name="Wincker P."/>
            <person name="Lashermes P."/>
        </authorList>
    </citation>
    <scope>NUCLEOTIDE SEQUENCE [LARGE SCALE GENOMIC DNA]</scope>
    <source>
        <strain evidence="6">cv. DH200-94</strain>
    </source>
</reference>
<dbReference type="PROSITE" id="PS50294">
    <property type="entry name" value="WD_REPEATS_REGION"/>
    <property type="match status" value="2"/>
</dbReference>
<dbReference type="Pfam" id="PF21889">
    <property type="entry name" value="TPR1-like_2nd"/>
    <property type="match status" value="1"/>
</dbReference>
<dbReference type="Pfam" id="PF00400">
    <property type="entry name" value="WD40"/>
    <property type="match status" value="3"/>
</dbReference>
<sequence length="1049" mass="117608">MSLSKDLLFLIRQFCHEEKLQKTAHMLEQETGFFFDMNYLEELVINGKWDEAETYISGFTAVEDNQYSVKMYFEIRKQKFFEALDKDDVALAVDILLKDLKIFAPSNAELYKEMTLLLTMDDFRNHHSLSSYGDAISARRQIMDEIRLLVEANPHFHRKLESPQIENSRLRRLINQSLNWQHIQCTYPQSEPQIQTLFFDHKCSGEPKGQNPLPSQALSASLTTLSGKSIVCPSESRISVGTHSLGHQTNPGMLYVHCLSLIVTMEGVKGSGNASQISRSTLLHKMVPQRSIPMQRQHLKFRLPADFPNTVERCMDMNSSPSSMDFHPAKDSTLLVGNCIGDVEVWDISSEVKLFGNAFMIWNREAISMLLLNDLDKDPHMSVNRVLWSPDGSVFGVAYSKNIVQLYSYHVNANYAEKQLEIDAHVGAVNDLAFSLPYHQLLVITCGDDMSIRVWDTKSGSKHYTFEGHSAPVYSICPHVKEDIHLLLSTSTNGEIKAWLFENMGARVAYDAPGNSCMRMAYSADGKRLFSCGTNKDGESFMVEWNETEGYITRFYHGLSKPSAGVVQFSTSRNQFLVAGDEHLIKVWDMDNAQVLNAVDADGGLPETPYVCFNKQGSLLATFADKNKIKILANDVGCQLLQKSNPTSPGVTVQDKSVPMVCTPVNVSLNLNDLQQEAKMKPQVPLELSKALNSQKCSKILQVSFCKSLRLPSEVKTNKICRLAYTNACNGILALAADGIHLLWRWLENEFNFFQATTNHAPQSLQPRKAFLMINDLADNNFESISPCFALSKNDSYLLSASGKMVSLFNTMTFKRMRSCLRSPPAASCMAFYPPDNNIAAIGMDDSTIVIYNLRRNEAINKLNGHSKRITGLAFSTTLKVLVSSGVDTQIIVWDFNTWEKKQSTSLQISNGWSPSKTSETAVQFHQDQKHFLAVHETQLAIYETTSLRRWMIGDFCARISYATLSCDDQLVYVVMRDGIVMILAASDLSPRFELDPSVYLPPTLSSCVHPTVVAAHPQKPNQFALGLTDGGVVVIDPPEPKRTWTSFS</sequence>
<dbReference type="SUPFAM" id="SSF50978">
    <property type="entry name" value="WD40 repeat-like"/>
    <property type="match status" value="2"/>
</dbReference>
<evidence type="ECO:0000256" key="3">
    <source>
        <dbReference type="PROSITE-ProRule" id="PRU00221"/>
    </source>
</evidence>
<keyword evidence="2" id="KW-0677">Repeat</keyword>
<dbReference type="STRING" id="49390.A0A068V0X5"/>
<evidence type="ECO:0000313" key="6">
    <source>
        <dbReference type="Proteomes" id="UP000295252"/>
    </source>
</evidence>
<dbReference type="PANTHER" id="PTHR44083:SF22">
    <property type="entry name" value="PROTEIN TPR3-LIKE"/>
    <property type="match status" value="1"/>
</dbReference>
<dbReference type="PhylomeDB" id="A0A068V0X5"/>
<dbReference type="InterPro" id="IPR015943">
    <property type="entry name" value="WD40/YVTN_repeat-like_dom_sf"/>
</dbReference>
<dbReference type="InterPro" id="IPR006595">
    <property type="entry name" value="CTLH_C"/>
</dbReference>
<protein>
    <recommendedName>
        <fullName evidence="4">CTLH domain-containing protein</fullName>
    </recommendedName>
</protein>
<organism evidence="5 6">
    <name type="scientific">Coffea canephora</name>
    <name type="common">Robusta coffee</name>
    <dbReference type="NCBI Taxonomy" id="49390"/>
    <lineage>
        <taxon>Eukaryota</taxon>
        <taxon>Viridiplantae</taxon>
        <taxon>Streptophyta</taxon>
        <taxon>Embryophyta</taxon>
        <taxon>Tracheophyta</taxon>
        <taxon>Spermatophyta</taxon>
        <taxon>Magnoliopsida</taxon>
        <taxon>eudicotyledons</taxon>
        <taxon>Gunneridae</taxon>
        <taxon>Pentapetalae</taxon>
        <taxon>asterids</taxon>
        <taxon>lamiids</taxon>
        <taxon>Gentianales</taxon>
        <taxon>Rubiaceae</taxon>
        <taxon>Ixoroideae</taxon>
        <taxon>Gardenieae complex</taxon>
        <taxon>Bertiereae - Coffeeae clade</taxon>
        <taxon>Coffeeae</taxon>
        <taxon>Coffea</taxon>
    </lineage>
</organism>
<dbReference type="InterPro" id="IPR054532">
    <property type="entry name" value="TPL_SMU1_LisH-like"/>
</dbReference>
<dbReference type="OrthoDB" id="972532at2759"/>
<feature type="domain" description="CTLH" evidence="4">
    <location>
        <begin position="33"/>
        <end position="91"/>
    </location>
</feature>
<evidence type="ECO:0000259" key="4">
    <source>
        <dbReference type="PROSITE" id="PS50897"/>
    </source>
</evidence>
<dbReference type="Pfam" id="PF21359">
    <property type="entry name" value="zf_topless"/>
    <property type="match status" value="1"/>
</dbReference>
<dbReference type="Pfam" id="PF17814">
    <property type="entry name" value="LisH_TPL"/>
    <property type="match status" value="1"/>
</dbReference>
<dbReference type="InterPro" id="IPR036322">
    <property type="entry name" value="WD40_repeat_dom_sf"/>
</dbReference>
<dbReference type="SMART" id="SM00320">
    <property type="entry name" value="WD40"/>
    <property type="match status" value="8"/>
</dbReference>
<gene>
    <name evidence="5" type="ORF">GSCOC_T00038534001</name>
</gene>
<name>A0A068V0X5_COFCA</name>
<accession>A0A068V0X5</accession>
<dbReference type="AlphaFoldDB" id="A0A068V0X5"/>
<dbReference type="Gene3D" id="2.130.10.10">
    <property type="entry name" value="YVTN repeat-like/Quinoprotein amine dehydrogenase"/>
    <property type="match status" value="3"/>
</dbReference>
<dbReference type="InterPro" id="IPR027728">
    <property type="entry name" value="Topless_fam"/>
</dbReference>
<dbReference type="PROSITE" id="PS50082">
    <property type="entry name" value="WD_REPEATS_2"/>
    <property type="match status" value="2"/>
</dbReference>
<dbReference type="EMBL" id="HG739159">
    <property type="protein sequence ID" value="CDP13548.1"/>
    <property type="molecule type" value="Genomic_DNA"/>
</dbReference>
<dbReference type="Gramene" id="CDP13548">
    <property type="protein sequence ID" value="CDP13548"/>
    <property type="gene ID" value="GSCOC_T00038534001"/>
</dbReference>